<feature type="transmembrane region" description="Helical" evidence="6">
    <location>
        <begin position="80"/>
        <end position="100"/>
    </location>
</feature>
<evidence type="ECO:0000259" key="7">
    <source>
        <dbReference type="Pfam" id="PF12832"/>
    </source>
</evidence>
<dbReference type="PANTHER" id="PTHR16172">
    <property type="entry name" value="MAJOR FACILITATOR SUPERFAMILY DOMAIN-CONTAINING PROTEIN 6-LIKE"/>
    <property type="match status" value="1"/>
</dbReference>
<gene>
    <name evidence="8" type="primary">NCL1_31512</name>
    <name evidence="8" type="ORF">TNIN_234301</name>
</gene>
<evidence type="ECO:0000256" key="1">
    <source>
        <dbReference type="ARBA" id="ARBA00004141"/>
    </source>
</evidence>
<dbReference type="Pfam" id="PF12832">
    <property type="entry name" value="MFS_1_like"/>
    <property type="match status" value="1"/>
</dbReference>
<evidence type="ECO:0000256" key="3">
    <source>
        <dbReference type="ARBA" id="ARBA00022692"/>
    </source>
</evidence>
<evidence type="ECO:0000256" key="2">
    <source>
        <dbReference type="ARBA" id="ARBA00005241"/>
    </source>
</evidence>
<keyword evidence="3 6" id="KW-0812">Transmembrane</keyword>
<comment type="caution">
    <text evidence="8">The sequence shown here is derived from an EMBL/GenBank/DDBJ whole genome shotgun (WGS) entry which is preliminary data.</text>
</comment>
<reference evidence="8" key="1">
    <citation type="submission" date="2020-08" db="EMBL/GenBank/DDBJ databases">
        <title>Multicomponent nature underlies the extraordinary mechanical properties of spider dragline silk.</title>
        <authorList>
            <person name="Kono N."/>
            <person name="Nakamura H."/>
            <person name="Mori M."/>
            <person name="Yoshida Y."/>
            <person name="Ohtoshi R."/>
            <person name="Malay A.D."/>
            <person name="Moran D.A.P."/>
            <person name="Tomita M."/>
            <person name="Numata K."/>
            <person name="Arakawa K."/>
        </authorList>
    </citation>
    <scope>NUCLEOTIDE SEQUENCE</scope>
</reference>
<dbReference type="EMBL" id="BMAV01007053">
    <property type="protein sequence ID" value="GFY49505.1"/>
    <property type="molecule type" value="Genomic_DNA"/>
</dbReference>
<sequence length="305" mass="34189">CAFIIITCRIETYSGVNREIFCSHIIEINKSSLETNSSYVCSLLPEKLRHTFALCTDRNGLSEIKSSEDRNISDFATYQFWAFAIIFSIGSICANAVFTLSDTACCETLQKTGADFGKQRLWGAIGWGVIAPLAGFINDYTQGFLASWILMGVMLLLFLWNISKLDLVKPNFSNNILGDVGTVLRSKEFLAFETVIFLNGVGAGIVWFYLILFLTSIGGSKLLCGLCLTTQSFIGSIPFMFFSGWIIRKVGLFQVCMLALFTYAIRFFWYSQLHNPWLALPIEGTHGITYGLLIYCFNLLRKAQL</sequence>
<dbReference type="Proteomes" id="UP000886998">
    <property type="component" value="Unassembled WGS sequence"/>
</dbReference>
<comment type="subcellular location">
    <subcellularLocation>
        <location evidence="1">Membrane</location>
        <topology evidence="1">Multi-pass membrane protein</topology>
    </subcellularLocation>
</comment>
<dbReference type="Gene3D" id="1.20.1250.20">
    <property type="entry name" value="MFS general substrate transporter like domains"/>
    <property type="match status" value="2"/>
</dbReference>
<keyword evidence="9" id="KW-1185">Reference proteome</keyword>
<keyword evidence="5 6" id="KW-0472">Membrane</keyword>
<dbReference type="PANTHER" id="PTHR16172:SF30">
    <property type="entry name" value="SUGAR BABY, ISOFORM C"/>
    <property type="match status" value="1"/>
</dbReference>
<evidence type="ECO:0000313" key="8">
    <source>
        <dbReference type="EMBL" id="GFY49505.1"/>
    </source>
</evidence>
<evidence type="ECO:0000256" key="5">
    <source>
        <dbReference type="ARBA" id="ARBA00023136"/>
    </source>
</evidence>
<accession>A0A8X6X9L3</accession>
<feature type="transmembrane region" description="Helical" evidence="6">
    <location>
        <begin position="121"/>
        <end position="137"/>
    </location>
</feature>
<feature type="transmembrane region" description="Helical" evidence="6">
    <location>
        <begin position="143"/>
        <end position="162"/>
    </location>
</feature>
<evidence type="ECO:0000256" key="4">
    <source>
        <dbReference type="ARBA" id="ARBA00022989"/>
    </source>
</evidence>
<dbReference type="SUPFAM" id="SSF103473">
    <property type="entry name" value="MFS general substrate transporter"/>
    <property type="match status" value="1"/>
</dbReference>
<evidence type="ECO:0000313" key="9">
    <source>
        <dbReference type="Proteomes" id="UP000886998"/>
    </source>
</evidence>
<dbReference type="GO" id="GO:0016020">
    <property type="term" value="C:membrane"/>
    <property type="evidence" value="ECO:0007669"/>
    <property type="project" value="UniProtKB-SubCell"/>
</dbReference>
<feature type="non-terminal residue" evidence="8">
    <location>
        <position position="1"/>
    </location>
</feature>
<evidence type="ECO:0000256" key="6">
    <source>
        <dbReference type="SAM" id="Phobius"/>
    </source>
</evidence>
<proteinExistence type="inferred from homology"/>
<feature type="transmembrane region" description="Helical" evidence="6">
    <location>
        <begin position="277"/>
        <end position="300"/>
    </location>
</feature>
<dbReference type="InterPro" id="IPR024989">
    <property type="entry name" value="MFS_assoc_dom"/>
</dbReference>
<feature type="domain" description="Major facilitator superfamily associated" evidence="7">
    <location>
        <begin position="77"/>
        <end position="293"/>
    </location>
</feature>
<comment type="similarity">
    <text evidence="2">Belongs to the major facilitator superfamily. MFSD6 family.</text>
</comment>
<protein>
    <submittedName>
        <fullName evidence="8">Major facilitator superfamily domain-containing protein 6</fullName>
    </submittedName>
</protein>
<dbReference type="InterPro" id="IPR051717">
    <property type="entry name" value="MFS_MFSD6"/>
</dbReference>
<dbReference type="OrthoDB" id="6423935at2759"/>
<feature type="transmembrane region" description="Helical" evidence="6">
    <location>
        <begin position="250"/>
        <end position="271"/>
    </location>
</feature>
<dbReference type="InterPro" id="IPR036259">
    <property type="entry name" value="MFS_trans_sf"/>
</dbReference>
<dbReference type="AlphaFoldDB" id="A0A8X6X9L3"/>
<keyword evidence="4 6" id="KW-1133">Transmembrane helix</keyword>
<organism evidence="8 9">
    <name type="scientific">Trichonephila inaurata madagascariensis</name>
    <dbReference type="NCBI Taxonomy" id="2747483"/>
    <lineage>
        <taxon>Eukaryota</taxon>
        <taxon>Metazoa</taxon>
        <taxon>Ecdysozoa</taxon>
        <taxon>Arthropoda</taxon>
        <taxon>Chelicerata</taxon>
        <taxon>Arachnida</taxon>
        <taxon>Araneae</taxon>
        <taxon>Araneomorphae</taxon>
        <taxon>Entelegynae</taxon>
        <taxon>Araneoidea</taxon>
        <taxon>Nephilidae</taxon>
        <taxon>Trichonephila</taxon>
        <taxon>Trichonephila inaurata</taxon>
    </lineage>
</organism>
<name>A0A8X6X9L3_9ARAC</name>
<feature type="transmembrane region" description="Helical" evidence="6">
    <location>
        <begin position="220"/>
        <end position="243"/>
    </location>
</feature>
<feature type="transmembrane region" description="Helical" evidence="6">
    <location>
        <begin position="195"/>
        <end position="214"/>
    </location>
</feature>